<name>A0A087G9F3_ARAAL</name>
<dbReference type="Gramene" id="KFK26505">
    <property type="protein sequence ID" value="KFK26505"/>
    <property type="gene ID" value="AALP_AA8G257900"/>
</dbReference>
<feature type="domain" description="Pectinesterase inhibitor" evidence="13">
    <location>
        <begin position="54"/>
        <end position="206"/>
    </location>
</feature>
<dbReference type="AlphaFoldDB" id="A0A087G9F3"/>
<accession>A0A087G9F3</accession>
<keyword evidence="7" id="KW-1015">Disulfide bond</keyword>
<feature type="compositionally biased region" description="Low complexity" evidence="11">
    <location>
        <begin position="679"/>
        <end position="736"/>
    </location>
</feature>
<evidence type="ECO:0000256" key="10">
    <source>
        <dbReference type="ARBA" id="ARBA00057335"/>
    </source>
</evidence>
<evidence type="ECO:0000256" key="7">
    <source>
        <dbReference type="ARBA" id="ARBA00023157"/>
    </source>
</evidence>
<sequence>MAYGSYDDDSKKKKRYVVISVSSVLLISMVVAVTIGVNVNNNDNGGDSDGEITASVKAIKDVCAPTDYKKTCEDTLKKDAKNTSDPLELVKTAFNATMKQISDVAKKSQTMIDLQKDPRTKMALDQCKELMDYAVGELSKSFEELGKFELNKVDEALVKLKIWLSATISHEQTCLEGFQGTQGDAGETIKKALKTAVQLTHNGLAMVTEMSNYLGQMQIPELNSRRLLSQEFPSWMDGRARKLLTAPMSEVKPDIVVAQDGSGQYATINEAMNHVPKKKNMTFVVHIKAGIYKEFVQVNRSMTHLVFIGDGPDKTVISGSKSFKDGITTYRTTTVAIVGDHFIAKNMGFENTAGAIKHQAVAIRVLSDESIFYNCRFDGYQDTLYAHSHRQFYRDCTISGTIDFLFGDAAAVFQNCTFLVRKPLPNQACPITAHGRKDPRETTGFVLQGCTISGETDYLAVKETSKAYLGRPWKEYSRTIIMNTFIPDFIPPEGWQPWLDNFGLETLFYSEVRNTGPGAPAMNRVTWPGIKKLGEEEILKFTPAQYIQGDAWIPGKGVPYTPGLFTGNNSATDAAITSSSSSNSTNISPSESSSTGSTAPTSVTNETGSGYTGSGSTTTKSSTGTSSNTSTSIGSSDTATISNSTGTGNSAIVPSFTDSPASAPEISSFTKTNGLESTSPSASPSVSPSASPSVSPLASPSASPSHFPSASPSASSLASPLVSPSFSPSASPESSV</sequence>
<dbReference type="Pfam" id="PF04043">
    <property type="entry name" value="PMEI"/>
    <property type="match status" value="1"/>
</dbReference>
<organism evidence="14 15">
    <name type="scientific">Arabis alpina</name>
    <name type="common">Alpine rock-cress</name>
    <dbReference type="NCBI Taxonomy" id="50452"/>
    <lineage>
        <taxon>Eukaryota</taxon>
        <taxon>Viridiplantae</taxon>
        <taxon>Streptophyta</taxon>
        <taxon>Embryophyta</taxon>
        <taxon>Tracheophyta</taxon>
        <taxon>Spermatophyta</taxon>
        <taxon>Magnoliopsida</taxon>
        <taxon>eudicotyledons</taxon>
        <taxon>Gunneridae</taxon>
        <taxon>Pentapetalae</taxon>
        <taxon>rosids</taxon>
        <taxon>malvids</taxon>
        <taxon>Brassicales</taxon>
        <taxon>Brassicaceae</taxon>
        <taxon>Arabideae</taxon>
        <taxon>Arabis</taxon>
    </lineage>
</organism>
<feature type="compositionally biased region" description="Low complexity" evidence="11">
    <location>
        <begin position="614"/>
        <end position="638"/>
    </location>
</feature>
<evidence type="ECO:0000256" key="12">
    <source>
        <dbReference type="SAM" id="Phobius"/>
    </source>
</evidence>
<keyword evidence="15" id="KW-1185">Reference proteome</keyword>
<evidence type="ECO:0000256" key="6">
    <source>
        <dbReference type="ARBA" id="ARBA00023085"/>
    </source>
</evidence>
<evidence type="ECO:0000256" key="2">
    <source>
        <dbReference type="ARBA" id="ARBA00006027"/>
    </source>
</evidence>
<evidence type="ECO:0000313" key="14">
    <source>
        <dbReference type="EMBL" id="KFK26505.1"/>
    </source>
</evidence>
<dbReference type="InterPro" id="IPR011050">
    <property type="entry name" value="Pectin_lyase_fold/virulence"/>
</dbReference>
<comment type="similarity">
    <text evidence="2">In the N-terminal section; belongs to the PMEI family.</text>
</comment>
<dbReference type="Proteomes" id="UP000029120">
    <property type="component" value="Chromosome 8"/>
</dbReference>
<evidence type="ECO:0000256" key="9">
    <source>
        <dbReference type="ARBA" id="ARBA00047928"/>
    </source>
</evidence>
<dbReference type="OrthoDB" id="2019149at2759"/>
<dbReference type="CDD" id="cd15798">
    <property type="entry name" value="PMEI-like_3"/>
    <property type="match status" value="1"/>
</dbReference>
<dbReference type="Gene3D" id="1.20.140.40">
    <property type="entry name" value="Invertase/pectin methylesterase inhibitor family protein"/>
    <property type="match status" value="1"/>
</dbReference>
<dbReference type="InterPro" id="IPR000070">
    <property type="entry name" value="Pectinesterase_cat"/>
</dbReference>
<dbReference type="GO" id="GO:0045490">
    <property type="term" value="P:pectin catabolic process"/>
    <property type="evidence" value="ECO:0007669"/>
    <property type="project" value="UniProtKB-UniPathway"/>
</dbReference>
<evidence type="ECO:0000256" key="1">
    <source>
        <dbReference type="ARBA" id="ARBA00005184"/>
    </source>
</evidence>
<keyword evidence="12" id="KW-1133">Transmembrane helix</keyword>
<dbReference type="OMA" id="ADEAIFY"/>
<evidence type="ECO:0000256" key="11">
    <source>
        <dbReference type="SAM" id="MobiDB-lite"/>
    </source>
</evidence>
<dbReference type="InterPro" id="IPR006501">
    <property type="entry name" value="Pectinesterase_inhib_dom"/>
</dbReference>
<dbReference type="GO" id="GO:0030599">
    <property type="term" value="F:pectinesterase activity"/>
    <property type="evidence" value="ECO:0007669"/>
    <property type="project" value="UniProtKB-EC"/>
</dbReference>
<dbReference type="SUPFAM" id="SSF101148">
    <property type="entry name" value="Plant invertase/pectin methylesterase inhibitor"/>
    <property type="match status" value="1"/>
</dbReference>
<dbReference type="FunFam" id="1.20.140.40:FF:000001">
    <property type="entry name" value="Pectinesterase"/>
    <property type="match status" value="1"/>
</dbReference>
<feature type="compositionally biased region" description="Low complexity" evidence="11">
    <location>
        <begin position="575"/>
        <end position="602"/>
    </location>
</feature>
<keyword evidence="6" id="KW-0063">Aspartyl esterase</keyword>
<dbReference type="InterPro" id="IPR035513">
    <property type="entry name" value="Invertase/methylesterase_inhib"/>
</dbReference>
<dbReference type="EMBL" id="CM002876">
    <property type="protein sequence ID" value="KFK26505.1"/>
    <property type="molecule type" value="Genomic_DNA"/>
</dbReference>
<gene>
    <name evidence="14" type="ordered locus">AALP_Aa8g257900</name>
</gene>
<dbReference type="UniPathway" id="UPA00545">
    <property type="reaction ID" value="UER00823"/>
</dbReference>
<reference evidence="15" key="1">
    <citation type="journal article" date="2015" name="Nat. Plants">
        <title>Genome expansion of Arabis alpina linked with retrotransposition and reduced symmetric DNA methylation.</title>
        <authorList>
            <person name="Willing E.M."/>
            <person name="Rawat V."/>
            <person name="Mandakova T."/>
            <person name="Maumus F."/>
            <person name="James G.V."/>
            <person name="Nordstroem K.J."/>
            <person name="Becker C."/>
            <person name="Warthmann N."/>
            <person name="Chica C."/>
            <person name="Szarzynska B."/>
            <person name="Zytnicki M."/>
            <person name="Albani M.C."/>
            <person name="Kiefer C."/>
            <person name="Bergonzi S."/>
            <person name="Castaings L."/>
            <person name="Mateos J.L."/>
            <person name="Berns M.C."/>
            <person name="Bujdoso N."/>
            <person name="Piofczyk T."/>
            <person name="de Lorenzo L."/>
            <person name="Barrero-Sicilia C."/>
            <person name="Mateos I."/>
            <person name="Piednoel M."/>
            <person name="Hagmann J."/>
            <person name="Chen-Min-Tao R."/>
            <person name="Iglesias-Fernandez R."/>
            <person name="Schuster S.C."/>
            <person name="Alonso-Blanco C."/>
            <person name="Roudier F."/>
            <person name="Carbonero P."/>
            <person name="Paz-Ares J."/>
            <person name="Davis S.J."/>
            <person name="Pecinka A."/>
            <person name="Quesneville H."/>
            <person name="Colot V."/>
            <person name="Lysak M.A."/>
            <person name="Weigel D."/>
            <person name="Coupland G."/>
            <person name="Schneeberger K."/>
        </authorList>
    </citation>
    <scope>NUCLEOTIDE SEQUENCE [LARGE SCALE GENOMIC DNA]</scope>
    <source>
        <strain evidence="15">cv. Pajares</strain>
    </source>
</reference>
<keyword evidence="5" id="KW-0378">Hydrolase</keyword>
<dbReference type="NCBIfam" id="TIGR01614">
    <property type="entry name" value="PME_inhib"/>
    <property type="match status" value="1"/>
</dbReference>
<dbReference type="SMART" id="SM00856">
    <property type="entry name" value="PMEI"/>
    <property type="match status" value="1"/>
</dbReference>
<comment type="pathway">
    <text evidence="1">Glycan metabolism; pectin degradation; 2-dehydro-3-deoxy-D-gluconate from pectin: step 1/5.</text>
</comment>
<dbReference type="InterPro" id="IPR012334">
    <property type="entry name" value="Pectin_lyas_fold"/>
</dbReference>
<comment type="similarity">
    <text evidence="3">In the C-terminal section; belongs to the pectinesterase family.</text>
</comment>
<dbReference type="Gene3D" id="2.160.20.10">
    <property type="entry name" value="Single-stranded right-handed beta-helix, Pectin lyase-like"/>
    <property type="match status" value="1"/>
</dbReference>
<feature type="region of interest" description="Disordered" evidence="11">
    <location>
        <begin position="575"/>
        <end position="736"/>
    </location>
</feature>
<dbReference type="SUPFAM" id="SSF51126">
    <property type="entry name" value="Pectin lyase-like"/>
    <property type="match status" value="1"/>
</dbReference>
<keyword evidence="12" id="KW-0812">Transmembrane</keyword>
<evidence type="ECO:0000256" key="4">
    <source>
        <dbReference type="ARBA" id="ARBA00013229"/>
    </source>
</evidence>
<comment type="catalytic activity">
    <reaction evidence="9">
        <text>[(1-&gt;4)-alpha-D-galacturonosyl methyl ester](n) + n H2O = [(1-&gt;4)-alpha-D-galacturonosyl](n) + n methanol + n H(+)</text>
        <dbReference type="Rhea" id="RHEA:22380"/>
        <dbReference type="Rhea" id="RHEA-COMP:14570"/>
        <dbReference type="Rhea" id="RHEA-COMP:14573"/>
        <dbReference type="ChEBI" id="CHEBI:15377"/>
        <dbReference type="ChEBI" id="CHEBI:15378"/>
        <dbReference type="ChEBI" id="CHEBI:17790"/>
        <dbReference type="ChEBI" id="CHEBI:140522"/>
        <dbReference type="ChEBI" id="CHEBI:140523"/>
        <dbReference type="EC" id="3.1.1.11"/>
    </reaction>
</comment>
<evidence type="ECO:0000259" key="13">
    <source>
        <dbReference type="SMART" id="SM00856"/>
    </source>
</evidence>
<keyword evidence="8" id="KW-0325">Glycoprotein</keyword>
<dbReference type="eggNOG" id="ENOG502QPZF">
    <property type="taxonomic scope" value="Eukaryota"/>
</dbReference>
<proteinExistence type="inferred from homology"/>
<dbReference type="EC" id="3.1.1.11" evidence="4"/>
<dbReference type="FunFam" id="2.160.20.10:FF:000001">
    <property type="entry name" value="Pectinesterase"/>
    <property type="match status" value="1"/>
</dbReference>
<comment type="function">
    <text evidence="10">Acts in the modification of cell walls via demethylesterification of cell wall pectin.</text>
</comment>
<keyword evidence="12" id="KW-0472">Membrane</keyword>
<evidence type="ECO:0000313" key="15">
    <source>
        <dbReference type="Proteomes" id="UP000029120"/>
    </source>
</evidence>
<dbReference type="Pfam" id="PF01095">
    <property type="entry name" value="Pectinesterase"/>
    <property type="match status" value="1"/>
</dbReference>
<protein>
    <recommendedName>
        <fullName evidence="4">pectinesterase</fullName>
        <ecNumber evidence="4">3.1.1.11</ecNumber>
    </recommendedName>
</protein>
<dbReference type="GO" id="GO:0004857">
    <property type="term" value="F:enzyme inhibitor activity"/>
    <property type="evidence" value="ECO:0007669"/>
    <property type="project" value="InterPro"/>
</dbReference>
<dbReference type="PANTHER" id="PTHR31707">
    <property type="entry name" value="PECTINESTERASE"/>
    <property type="match status" value="1"/>
</dbReference>
<evidence type="ECO:0000256" key="5">
    <source>
        <dbReference type="ARBA" id="ARBA00022801"/>
    </source>
</evidence>
<evidence type="ECO:0000256" key="8">
    <source>
        <dbReference type="ARBA" id="ARBA00023180"/>
    </source>
</evidence>
<feature type="transmembrane region" description="Helical" evidence="12">
    <location>
        <begin position="16"/>
        <end position="37"/>
    </location>
</feature>
<evidence type="ECO:0000256" key="3">
    <source>
        <dbReference type="ARBA" id="ARBA00007786"/>
    </source>
</evidence>
<dbReference type="GO" id="GO:0042545">
    <property type="term" value="P:cell wall modification"/>
    <property type="evidence" value="ECO:0007669"/>
    <property type="project" value="InterPro"/>
</dbReference>
<feature type="compositionally biased region" description="Polar residues" evidence="11">
    <location>
        <begin position="639"/>
        <end position="678"/>
    </location>
</feature>